<reference evidence="1 2" key="1">
    <citation type="submission" date="2018-09" db="EMBL/GenBank/DDBJ databases">
        <title>Genome sequencing of strain 6GH32-13.</title>
        <authorList>
            <person name="Weon H.-Y."/>
            <person name="Heo J."/>
            <person name="Kwon S.-W."/>
        </authorList>
    </citation>
    <scope>NUCLEOTIDE SEQUENCE [LARGE SCALE GENOMIC DNA]</scope>
    <source>
        <strain evidence="1 2">5GH32-13</strain>
    </source>
</reference>
<name>A0A3B7N006_9BACT</name>
<dbReference type="OrthoDB" id="655502at2"/>
<organism evidence="1 2">
    <name type="scientific">Paraflavitalea soli</name>
    <dbReference type="NCBI Taxonomy" id="2315862"/>
    <lineage>
        <taxon>Bacteria</taxon>
        <taxon>Pseudomonadati</taxon>
        <taxon>Bacteroidota</taxon>
        <taxon>Chitinophagia</taxon>
        <taxon>Chitinophagales</taxon>
        <taxon>Chitinophagaceae</taxon>
        <taxon>Paraflavitalea</taxon>
    </lineage>
</organism>
<dbReference type="EMBL" id="CP032157">
    <property type="protein sequence ID" value="AXY75851.1"/>
    <property type="molecule type" value="Genomic_DNA"/>
</dbReference>
<dbReference type="RefSeq" id="WP_119051732.1">
    <property type="nucleotide sequence ID" value="NZ_CP032157.1"/>
</dbReference>
<evidence type="ECO:0000313" key="2">
    <source>
        <dbReference type="Proteomes" id="UP000263900"/>
    </source>
</evidence>
<dbReference type="KEGG" id="pseg:D3H65_18480"/>
<keyword evidence="2" id="KW-1185">Reference proteome</keyword>
<proteinExistence type="predicted"/>
<accession>A0A3B7N006</accession>
<evidence type="ECO:0000313" key="1">
    <source>
        <dbReference type="EMBL" id="AXY75851.1"/>
    </source>
</evidence>
<sequence>MNTSSYIMKFLLLFTYLTAYTSLLAQERQVAGHLFPRKYKVGDRYRYRLTTEQSYNGKWNATTVVVMELTVVLDSAGMPCDEVRSLSKMVYMPGDTTNKDAEALAVQPYRISLHPDGSIAIPKIEVPGMTGPITDFITFFVAVSPQSRITTLENKGDSLVKKEPVKGNFANGKSILYGEDCLAITAYITDVASHEVKLRTAFLPPAQPCLGFLVDDMEKPVVAGVRNNFQMVQPASPGKYNVQFGNELFYINSTVSRKDGKITAADMSNTLQLSLRINCDSTYKNWQTEIPFHIQRNLKLELLL</sequence>
<dbReference type="Proteomes" id="UP000263900">
    <property type="component" value="Chromosome"/>
</dbReference>
<protein>
    <submittedName>
        <fullName evidence="1">Uncharacterized protein</fullName>
    </submittedName>
</protein>
<dbReference type="AlphaFoldDB" id="A0A3B7N006"/>
<gene>
    <name evidence="1" type="ORF">D3H65_18480</name>
</gene>